<organism evidence="7 8">
    <name type="scientific">Alcaligenes faecalis</name>
    <dbReference type="NCBI Taxonomy" id="511"/>
    <lineage>
        <taxon>Bacteria</taxon>
        <taxon>Pseudomonadati</taxon>
        <taxon>Pseudomonadota</taxon>
        <taxon>Betaproteobacteria</taxon>
        <taxon>Burkholderiales</taxon>
        <taxon>Alcaligenaceae</taxon>
        <taxon>Alcaligenes</taxon>
    </lineage>
</organism>
<dbReference type="SUPFAM" id="SSF46785">
    <property type="entry name" value="Winged helix' DNA-binding domain"/>
    <property type="match status" value="1"/>
</dbReference>
<dbReference type="InterPro" id="IPR015424">
    <property type="entry name" value="PyrdxlP-dep_Trfase"/>
</dbReference>
<name>A0A2U2BJ52_ALCFA</name>
<dbReference type="InterPro" id="IPR015421">
    <property type="entry name" value="PyrdxlP-dep_Trfase_major"/>
</dbReference>
<dbReference type="STRING" id="511.UZ73_12320"/>
<evidence type="ECO:0000256" key="1">
    <source>
        <dbReference type="ARBA" id="ARBA00005384"/>
    </source>
</evidence>
<evidence type="ECO:0000256" key="4">
    <source>
        <dbReference type="ARBA" id="ARBA00023125"/>
    </source>
</evidence>
<dbReference type="Proteomes" id="UP000245216">
    <property type="component" value="Unassembled WGS sequence"/>
</dbReference>
<keyword evidence="4" id="KW-0238">DNA-binding</keyword>
<dbReference type="CDD" id="cd00609">
    <property type="entry name" value="AAT_like"/>
    <property type="match status" value="1"/>
</dbReference>
<dbReference type="Gene3D" id="3.40.640.10">
    <property type="entry name" value="Type I PLP-dependent aspartate aminotransferase-like (Major domain)"/>
    <property type="match status" value="1"/>
</dbReference>
<dbReference type="Gene3D" id="1.10.10.10">
    <property type="entry name" value="Winged helix-like DNA-binding domain superfamily/Winged helix DNA-binding domain"/>
    <property type="match status" value="1"/>
</dbReference>
<accession>A0A2U2BJ52</accession>
<evidence type="ECO:0000256" key="3">
    <source>
        <dbReference type="ARBA" id="ARBA00023015"/>
    </source>
</evidence>
<dbReference type="EMBL" id="QEXO01000003">
    <property type="protein sequence ID" value="PWE13996.1"/>
    <property type="molecule type" value="Genomic_DNA"/>
</dbReference>
<dbReference type="InterPro" id="IPR004839">
    <property type="entry name" value="Aminotransferase_I/II_large"/>
</dbReference>
<reference evidence="7 8" key="2">
    <citation type="submission" date="2018-05" db="EMBL/GenBank/DDBJ databases">
        <authorList>
            <person name="Lanie J.A."/>
            <person name="Ng W.-L."/>
            <person name="Kazmierczak K.M."/>
            <person name="Andrzejewski T.M."/>
            <person name="Davidsen T.M."/>
            <person name="Wayne K.J."/>
            <person name="Tettelin H."/>
            <person name="Glass J.I."/>
            <person name="Rusch D."/>
            <person name="Podicherti R."/>
            <person name="Tsui H.-C.T."/>
            <person name="Winkler M.E."/>
        </authorList>
    </citation>
    <scope>NUCLEOTIDE SEQUENCE [LARGE SCALE GENOMIC DNA]</scope>
    <source>
        <strain evidence="7 8">YBY</strain>
    </source>
</reference>
<reference evidence="7 8" key="1">
    <citation type="submission" date="2018-05" db="EMBL/GenBank/DDBJ databases">
        <title>Genome Sequence of an Efficient Indole-Degrading Bacterium, Alcaligenes sp.YBY.</title>
        <authorList>
            <person name="Yang B."/>
        </authorList>
    </citation>
    <scope>NUCLEOTIDE SEQUENCE [LARGE SCALE GENOMIC DNA]</scope>
    <source>
        <strain evidence="7 8">YBY</strain>
    </source>
</reference>
<dbReference type="AlphaFoldDB" id="A0A2U2BJ52"/>
<dbReference type="GO" id="GO:0003677">
    <property type="term" value="F:DNA binding"/>
    <property type="evidence" value="ECO:0007669"/>
    <property type="project" value="UniProtKB-KW"/>
</dbReference>
<dbReference type="InterPro" id="IPR036390">
    <property type="entry name" value="WH_DNA-bd_sf"/>
</dbReference>
<evidence type="ECO:0000256" key="5">
    <source>
        <dbReference type="ARBA" id="ARBA00023163"/>
    </source>
</evidence>
<dbReference type="GO" id="GO:0030170">
    <property type="term" value="F:pyridoxal phosphate binding"/>
    <property type="evidence" value="ECO:0007669"/>
    <property type="project" value="InterPro"/>
</dbReference>
<dbReference type="PROSITE" id="PS50949">
    <property type="entry name" value="HTH_GNTR"/>
    <property type="match status" value="1"/>
</dbReference>
<dbReference type="Pfam" id="PF00155">
    <property type="entry name" value="Aminotran_1_2"/>
    <property type="match status" value="1"/>
</dbReference>
<comment type="similarity">
    <text evidence="1">In the C-terminal section; belongs to the class-I pyridoxal-phosphate-dependent aminotransferase family.</text>
</comment>
<dbReference type="InterPro" id="IPR000524">
    <property type="entry name" value="Tscrpt_reg_HTH_GntR"/>
</dbReference>
<dbReference type="InterPro" id="IPR051446">
    <property type="entry name" value="HTH_trans_reg/aminotransferase"/>
</dbReference>
<evidence type="ECO:0000256" key="2">
    <source>
        <dbReference type="ARBA" id="ARBA00022898"/>
    </source>
</evidence>
<comment type="caution">
    <text evidence="7">The sequence shown here is derived from an EMBL/GenBank/DDBJ whole genome shotgun (WGS) entry which is preliminary data.</text>
</comment>
<keyword evidence="2" id="KW-0663">Pyridoxal phosphate</keyword>
<dbReference type="Pfam" id="PF00392">
    <property type="entry name" value="GntR"/>
    <property type="match status" value="1"/>
</dbReference>
<proteinExistence type="inferred from homology"/>
<protein>
    <submittedName>
        <fullName evidence="7">GntR family transcriptional regulator</fullName>
    </submittedName>
</protein>
<keyword evidence="5" id="KW-0804">Transcription</keyword>
<evidence type="ECO:0000313" key="8">
    <source>
        <dbReference type="Proteomes" id="UP000245216"/>
    </source>
</evidence>
<dbReference type="PANTHER" id="PTHR46577">
    <property type="entry name" value="HTH-TYPE TRANSCRIPTIONAL REGULATORY PROTEIN GABR"/>
    <property type="match status" value="1"/>
</dbReference>
<dbReference type="SMART" id="SM00345">
    <property type="entry name" value="HTH_GNTR"/>
    <property type="match status" value="1"/>
</dbReference>
<dbReference type="InterPro" id="IPR015422">
    <property type="entry name" value="PyrdxlP-dep_Trfase_small"/>
</dbReference>
<evidence type="ECO:0000313" key="7">
    <source>
        <dbReference type="EMBL" id="PWE13996.1"/>
    </source>
</evidence>
<dbReference type="Gene3D" id="3.90.1150.10">
    <property type="entry name" value="Aspartate Aminotransferase, domain 1"/>
    <property type="match status" value="1"/>
</dbReference>
<feature type="domain" description="HTH gntR-type" evidence="6">
    <location>
        <begin position="4"/>
        <end position="72"/>
    </location>
</feature>
<dbReference type="InterPro" id="IPR036388">
    <property type="entry name" value="WH-like_DNA-bd_sf"/>
</dbReference>
<sequence>MSALTRIDHIMQSVRERIAARTYPPGTRLPSVRAQAKSAGVSVSTIVEAYGRLAAEGLIEARVGSGFYVTAPLAPLSLAALEPALEKDIDPLWISRQSLEADADVLMPGCGWLPSDWMYDHGVRRGLRKAARSPSADLTDYGSPLGLEPLRQMLARRLVQSEIDAAPHHIMLTDSGTQAIDLLCRFFLEPGDTVLVDDPCYFNFHALLRAHRAKIASVPYTHQGPDLAAFETALQEHKPRLYITNSGIHNPTGARLSAMTAHSVLAMAQRADLYIIEDDIFGDLETRPATRLAALDGLSRVVQIGSFSKTLSAALRCGYIAAQTPWIESLVDLRTATSFSSNRLASHILNSALGDSGYRKHLERVRYRLSKAMDHTVTQLEQLGLTPWLRPREGMFLWVRLPTGHDALSLTRACLPHGVVLAPGPVFSQAPDAAQFLRFNVAQCGDKRVFSVLKRALNKELSV</sequence>
<evidence type="ECO:0000259" key="6">
    <source>
        <dbReference type="PROSITE" id="PS50949"/>
    </source>
</evidence>
<dbReference type="CDD" id="cd07377">
    <property type="entry name" value="WHTH_GntR"/>
    <property type="match status" value="1"/>
</dbReference>
<dbReference type="PANTHER" id="PTHR46577:SF2">
    <property type="entry name" value="TRANSCRIPTIONAL REGULATORY PROTEIN"/>
    <property type="match status" value="1"/>
</dbReference>
<gene>
    <name evidence="7" type="ORF">DF183_12625</name>
</gene>
<keyword evidence="3" id="KW-0805">Transcription regulation</keyword>
<dbReference type="SUPFAM" id="SSF53383">
    <property type="entry name" value="PLP-dependent transferases"/>
    <property type="match status" value="1"/>
</dbReference>
<dbReference type="GO" id="GO:0003700">
    <property type="term" value="F:DNA-binding transcription factor activity"/>
    <property type="evidence" value="ECO:0007669"/>
    <property type="project" value="InterPro"/>
</dbReference>
<dbReference type="RefSeq" id="WP_109089247.1">
    <property type="nucleotide sequence ID" value="NZ_QEXO01000003.1"/>
</dbReference>